<reference evidence="2" key="2">
    <citation type="submission" date="2022-06" db="UniProtKB">
        <authorList>
            <consortium name="EnsemblMetazoa"/>
        </authorList>
    </citation>
    <scope>IDENTIFICATION</scope>
    <source>
        <strain evidence="2">DF5081</strain>
    </source>
</reference>
<organism evidence="2 3">
    <name type="scientific">Caenorhabditis japonica</name>
    <dbReference type="NCBI Taxonomy" id="281687"/>
    <lineage>
        <taxon>Eukaryota</taxon>
        <taxon>Metazoa</taxon>
        <taxon>Ecdysozoa</taxon>
        <taxon>Nematoda</taxon>
        <taxon>Chromadorea</taxon>
        <taxon>Rhabditida</taxon>
        <taxon>Rhabditina</taxon>
        <taxon>Rhabditomorpha</taxon>
        <taxon>Rhabditoidea</taxon>
        <taxon>Rhabditidae</taxon>
        <taxon>Peloderinae</taxon>
        <taxon>Caenorhabditis</taxon>
    </lineage>
</organism>
<evidence type="ECO:0000313" key="2">
    <source>
        <dbReference type="EnsemblMetazoa" id="CJA02675.1"/>
    </source>
</evidence>
<keyword evidence="3" id="KW-1185">Reference proteome</keyword>
<reference evidence="3" key="1">
    <citation type="submission" date="2010-08" db="EMBL/GenBank/DDBJ databases">
        <authorList>
            <consortium name="Caenorhabditis japonica Sequencing Consortium"/>
            <person name="Wilson R.K."/>
        </authorList>
    </citation>
    <scope>NUCLEOTIDE SEQUENCE [LARGE SCALE GENOMIC DNA]</scope>
    <source>
        <strain evidence="3">DF5081</strain>
    </source>
</reference>
<dbReference type="EnsemblMetazoa" id="CJA02675.1">
    <property type="protein sequence ID" value="CJA02675.1"/>
    <property type="gene ID" value="WBGene00121879"/>
</dbReference>
<dbReference type="AlphaFoldDB" id="A0A8R1HNH2"/>
<dbReference type="Proteomes" id="UP000005237">
    <property type="component" value="Unassembled WGS sequence"/>
</dbReference>
<feature type="coiled-coil region" evidence="1">
    <location>
        <begin position="165"/>
        <end position="195"/>
    </location>
</feature>
<feature type="coiled-coil region" evidence="1">
    <location>
        <begin position="229"/>
        <end position="276"/>
    </location>
</feature>
<evidence type="ECO:0000256" key="1">
    <source>
        <dbReference type="SAM" id="Coils"/>
    </source>
</evidence>
<keyword evidence="1" id="KW-0175">Coiled coil</keyword>
<protein>
    <submittedName>
        <fullName evidence="2">Uncharacterized protein</fullName>
    </submittedName>
</protein>
<proteinExistence type="predicted"/>
<feature type="coiled-coil region" evidence="1">
    <location>
        <begin position="2"/>
        <end position="141"/>
    </location>
</feature>
<evidence type="ECO:0000313" key="3">
    <source>
        <dbReference type="Proteomes" id="UP000005237"/>
    </source>
</evidence>
<name>A0A8R1HNH2_CAEJA</name>
<sequence>MNDRYKMELSDKESELNRLNLDIERTQRLINDPYTSSQTRATWYNEMNTMALRKNKLETAIDALRKKISNSSGSWFSRYNPFANNHSEDARIRLEAEQRRAEDEERRIRRKQAIEAEQAALDEEIKRATALSRQRNEMNQQQRERELQDHIANINLEQEKIIIERRNEDRNLREKILEAQRMEEQKRAKAELEEKQRYNEWRRDIDRKSLEQKELTSNLIRANQNDLDLRDQSNLIESEQRRHELMEIEAQHAKQREAALRELHEKEHEVRMAQEESRRIYEAMARKTREQMDEIMRMLKNAQCGRTIEANWNSIINALKSTDRRVHK</sequence>
<accession>A0A8R1HNH2</accession>